<keyword evidence="5" id="KW-1185">Reference proteome</keyword>
<dbReference type="Gene3D" id="3.90.550.10">
    <property type="entry name" value="Spore Coat Polysaccharide Biosynthesis Protein SpsA, Chain A"/>
    <property type="match status" value="1"/>
</dbReference>
<dbReference type="PANTHER" id="PTHR22916:SF51">
    <property type="entry name" value="GLYCOSYLTRANSFERASE EPSH-RELATED"/>
    <property type="match status" value="1"/>
</dbReference>
<dbReference type="OrthoDB" id="396512at2"/>
<evidence type="ECO:0000313" key="5">
    <source>
        <dbReference type="Proteomes" id="UP000183028"/>
    </source>
</evidence>
<dbReference type="InterPro" id="IPR001173">
    <property type="entry name" value="Glyco_trans_2-like"/>
</dbReference>
<dbReference type="STRING" id="322505.SAMN04487836_103121"/>
<dbReference type="Proteomes" id="UP000183028">
    <property type="component" value="Unassembled WGS sequence"/>
</dbReference>
<name>A0A1H6Y9Q0_9FIRM</name>
<sequence length="336" mass="39147">MKLLTVTIPSYNSEDYMENAVKSLLGSRDDVEIIIVDDGSTDRTGAIGDALEEEYPDVIRCIHQENGGHGEAVNTGIRYATGQYFKVLDSDDWFDPDALKQVIRTLKSFEADELDMMIVNYIYDKPSENSQHVIKYTNCMPVGRLFRWYDMKHFLPSQNILMHSVIYRTEMLRESGLKLPAHTFYVDNLFVYEPLPYVKTMYYLDVDLYHYFIGREDQSVNEKVMIGRIDQQIKVNKRMIDAVDVTKLKSRKMRKYMIHYLTMITTVTTVLLVKSGSKENLEKRDELWTYLKTTRPELYKQVRRTTLGTAMQLRGKVGNKILSSGYTIAQKIFHFN</sequence>
<dbReference type="CDD" id="cd00761">
    <property type="entry name" value="Glyco_tranf_GTA_type"/>
    <property type="match status" value="1"/>
</dbReference>
<dbReference type="RefSeq" id="WP_074732920.1">
    <property type="nucleotide sequence ID" value="NZ_CADCIG010000009.1"/>
</dbReference>
<evidence type="ECO:0000256" key="1">
    <source>
        <dbReference type="ARBA" id="ARBA00022676"/>
    </source>
</evidence>
<dbReference type="eggNOG" id="COG1215">
    <property type="taxonomic scope" value="Bacteria"/>
</dbReference>
<dbReference type="GO" id="GO:0016757">
    <property type="term" value="F:glycosyltransferase activity"/>
    <property type="evidence" value="ECO:0007669"/>
    <property type="project" value="UniProtKB-KW"/>
</dbReference>
<dbReference type="PANTHER" id="PTHR22916">
    <property type="entry name" value="GLYCOSYLTRANSFERASE"/>
    <property type="match status" value="1"/>
</dbReference>
<keyword evidence="1" id="KW-0328">Glycosyltransferase</keyword>
<gene>
    <name evidence="4" type="ORF">SAMN04487834_11273</name>
</gene>
<evidence type="ECO:0000313" key="4">
    <source>
        <dbReference type="EMBL" id="SEJ36604.1"/>
    </source>
</evidence>
<organism evidence="4 5">
    <name type="scientific">Sharpea azabuensis</name>
    <dbReference type="NCBI Taxonomy" id="322505"/>
    <lineage>
        <taxon>Bacteria</taxon>
        <taxon>Bacillati</taxon>
        <taxon>Bacillota</taxon>
        <taxon>Erysipelotrichia</taxon>
        <taxon>Erysipelotrichales</taxon>
        <taxon>Coprobacillaceae</taxon>
        <taxon>Sharpea</taxon>
    </lineage>
</organism>
<dbReference type="Pfam" id="PF00535">
    <property type="entry name" value="Glycos_transf_2"/>
    <property type="match status" value="1"/>
</dbReference>
<accession>A0A1H6Y9Q0</accession>
<dbReference type="SUPFAM" id="SSF53448">
    <property type="entry name" value="Nucleotide-diphospho-sugar transferases"/>
    <property type="match status" value="1"/>
</dbReference>
<evidence type="ECO:0000259" key="3">
    <source>
        <dbReference type="Pfam" id="PF00535"/>
    </source>
</evidence>
<dbReference type="EMBL" id="FNYK01000127">
    <property type="protein sequence ID" value="SEJ36604.1"/>
    <property type="molecule type" value="Genomic_DNA"/>
</dbReference>
<dbReference type="InterPro" id="IPR029044">
    <property type="entry name" value="Nucleotide-diphossugar_trans"/>
</dbReference>
<evidence type="ECO:0000256" key="2">
    <source>
        <dbReference type="ARBA" id="ARBA00022679"/>
    </source>
</evidence>
<keyword evidence="2 4" id="KW-0808">Transferase</keyword>
<proteinExistence type="predicted"/>
<feature type="domain" description="Glycosyltransferase 2-like" evidence="3">
    <location>
        <begin position="5"/>
        <end position="144"/>
    </location>
</feature>
<reference evidence="5" key="1">
    <citation type="submission" date="2016-10" db="EMBL/GenBank/DDBJ databases">
        <authorList>
            <person name="Varghese N."/>
        </authorList>
    </citation>
    <scope>NUCLEOTIDE SEQUENCE [LARGE SCALE GENOMIC DNA]</scope>
    <source>
        <strain evidence="5">DSM 20406</strain>
    </source>
</reference>
<protein>
    <submittedName>
        <fullName evidence="4">Glycosyltransferase involved in cell wall bisynthesis</fullName>
    </submittedName>
</protein>
<dbReference type="AlphaFoldDB" id="A0A1H6Y9Q0"/>